<evidence type="ECO:0000256" key="6">
    <source>
        <dbReference type="ARBA" id="ARBA00043993"/>
    </source>
</evidence>
<comment type="subcellular location">
    <subcellularLocation>
        <location evidence="1">Cell membrane</location>
        <topology evidence="1">Multi-pass membrane protein</topology>
    </subcellularLocation>
</comment>
<dbReference type="EMBL" id="JPMD01000026">
    <property type="protein sequence ID" value="KEZ86089.1"/>
    <property type="molecule type" value="Genomic_DNA"/>
</dbReference>
<keyword evidence="3 7" id="KW-0812">Transmembrane</keyword>
<feature type="transmembrane region" description="Helical" evidence="7">
    <location>
        <begin position="94"/>
        <end position="113"/>
    </location>
</feature>
<dbReference type="InterPro" id="IPR049453">
    <property type="entry name" value="Memb_transporter_dom"/>
</dbReference>
<evidence type="ECO:0000256" key="5">
    <source>
        <dbReference type="ARBA" id="ARBA00023136"/>
    </source>
</evidence>
<dbReference type="PANTHER" id="PTHR30509:SF9">
    <property type="entry name" value="MULTIDRUG RESISTANCE PROTEIN MDTO"/>
    <property type="match status" value="1"/>
</dbReference>
<dbReference type="PANTHER" id="PTHR30509">
    <property type="entry name" value="P-HYDROXYBENZOIC ACID EFFLUX PUMP SUBUNIT-RELATED"/>
    <property type="match status" value="1"/>
</dbReference>
<feature type="transmembrane region" description="Helical" evidence="7">
    <location>
        <begin position="21"/>
        <end position="45"/>
    </location>
</feature>
<keyword evidence="5 7" id="KW-0472">Membrane</keyword>
<evidence type="ECO:0000256" key="7">
    <source>
        <dbReference type="SAM" id="Phobius"/>
    </source>
</evidence>
<evidence type="ECO:0000313" key="9">
    <source>
        <dbReference type="EMBL" id="KEZ86089.1"/>
    </source>
</evidence>
<reference evidence="9 10" key="1">
    <citation type="submission" date="2014-07" db="EMBL/GenBank/DDBJ databases">
        <title>Draft genome of Clostridium sulfidigenes 113A isolated from sediments associated with methane hydrate from Krishna Godavari basin.</title>
        <authorList>
            <person name="Honkalas V.S."/>
            <person name="Dabir A.P."/>
            <person name="Arora P."/>
            <person name="Dhakephalkar P.K."/>
        </authorList>
    </citation>
    <scope>NUCLEOTIDE SEQUENCE [LARGE SCALE GENOMIC DNA]</scope>
    <source>
        <strain evidence="9 10">113A</strain>
    </source>
</reference>
<dbReference type="eggNOG" id="COG1289">
    <property type="taxonomic scope" value="Bacteria"/>
</dbReference>
<evidence type="ECO:0000259" key="8">
    <source>
        <dbReference type="Pfam" id="PF13515"/>
    </source>
</evidence>
<feature type="transmembrane region" description="Helical" evidence="7">
    <location>
        <begin position="65"/>
        <end position="82"/>
    </location>
</feature>
<feature type="transmembrane region" description="Helical" evidence="7">
    <location>
        <begin position="133"/>
        <end position="153"/>
    </location>
</feature>
<keyword evidence="2" id="KW-1003">Cell membrane</keyword>
<evidence type="ECO:0000313" key="10">
    <source>
        <dbReference type="Proteomes" id="UP000028542"/>
    </source>
</evidence>
<comment type="similarity">
    <text evidence="6">Belongs to the YccS/YhfK family.</text>
</comment>
<accession>A0A084JAV5</accession>
<feature type="transmembrane region" description="Helical" evidence="7">
    <location>
        <begin position="463"/>
        <end position="481"/>
    </location>
</feature>
<proteinExistence type="inferred from homology"/>
<comment type="caution">
    <text evidence="9">The sequence shown here is derived from an EMBL/GenBank/DDBJ whole genome shotgun (WGS) entry which is preliminary data.</text>
</comment>
<protein>
    <submittedName>
        <fullName evidence="9">Membrane protein</fullName>
    </submittedName>
</protein>
<sequence length="601" mass="69735">MYNKLVKKFNINTYSMIKHGSVAVITLFGVGILFGVKNIMIAFPIALTSTVMGRQNFQVKTFNKAIKIILIDLIIVLTAYFSSMNIFWGIPINFFAIFLIMYTIVSPYDLTFYKPFIMLYVFTQYAQVSLGELPFRVLSVIFGVLIVVGASYINRVNERSVLGKSMQEAFILINNQFKNILKEEYDHTIEDKCSKIMRDIAYKVYVTRHRRYLTTNLGKVQFQIFINVEYFNLYMIQLYGGIKSLSISKEYVEKLKEIVEAIIELCKENIEFQTIKESTDNFIRQWSKGEEYHLEISLILENLLGSIKELNSIEKTGSNKVYKEWARADIDKTRVTFKEYFRPNTIRFKFASRMAITLTIALLIGGFLGFYKIIWAAITVMSIMQPYYEDTIKKAKDRVIGNILGILFTGVLINVADSQIITLGILVISLYLIYAFKEYYKISLFAAMASICIASLTENINILILYRIVYVIIGVVVVVIVNRVVFPYRLKDGVEQLIDKIARLNKKLIEDSMEFLQSNKQIHEIRDLIIHSTLLCQKLYMRNLQYNDDEINKFIAINNKYVIQVGYKVLIVYGKNENAKKENIESILNLYEDFNNNIRHM</sequence>
<keyword evidence="10" id="KW-1185">Reference proteome</keyword>
<feature type="transmembrane region" description="Helical" evidence="7">
    <location>
        <begin position="403"/>
        <end position="432"/>
    </location>
</feature>
<gene>
    <name evidence="9" type="ORF">IO99_11165</name>
</gene>
<dbReference type="AlphaFoldDB" id="A0A084JAV5"/>
<dbReference type="Pfam" id="PF13515">
    <property type="entry name" value="FUSC_2"/>
    <property type="match status" value="1"/>
</dbReference>
<dbReference type="Proteomes" id="UP000028542">
    <property type="component" value="Unassembled WGS sequence"/>
</dbReference>
<evidence type="ECO:0000256" key="3">
    <source>
        <dbReference type="ARBA" id="ARBA00022692"/>
    </source>
</evidence>
<evidence type="ECO:0000256" key="4">
    <source>
        <dbReference type="ARBA" id="ARBA00022989"/>
    </source>
</evidence>
<evidence type="ECO:0000256" key="1">
    <source>
        <dbReference type="ARBA" id="ARBA00004651"/>
    </source>
</evidence>
<feature type="transmembrane region" description="Helical" evidence="7">
    <location>
        <begin position="355"/>
        <end position="383"/>
    </location>
</feature>
<keyword evidence="4 7" id="KW-1133">Transmembrane helix</keyword>
<evidence type="ECO:0000256" key="2">
    <source>
        <dbReference type="ARBA" id="ARBA00022475"/>
    </source>
</evidence>
<dbReference type="RefSeq" id="WP_035133229.1">
    <property type="nucleotide sequence ID" value="NZ_JPMD01000026.1"/>
</dbReference>
<name>A0A084JAV5_9CLOT</name>
<organism evidence="9 10">
    <name type="scientific">Clostridium sulfidigenes</name>
    <dbReference type="NCBI Taxonomy" id="318464"/>
    <lineage>
        <taxon>Bacteria</taxon>
        <taxon>Bacillati</taxon>
        <taxon>Bacillota</taxon>
        <taxon>Clostridia</taxon>
        <taxon>Eubacteriales</taxon>
        <taxon>Clostridiaceae</taxon>
        <taxon>Clostridium</taxon>
    </lineage>
</organism>
<feature type="transmembrane region" description="Helical" evidence="7">
    <location>
        <begin position="439"/>
        <end position="457"/>
    </location>
</feature>
<feature type="domain" description="Integral membrane bound transporter" evidence="8">
    <location>
        <begin position="360"/>
        <end position="481"/>
    </location>
</feature>
<dbReference type="GO" id="GO:0005886">
    <property type="term" value="C:plasma membrane"/>
    <property type="evidence" value="ECO:0007669"/>
    <property type="project" value="UniProtKB-SubCell"/>
</dbReference>
<dbReference type="STRING" id="318464.IO99_11165"/>